<dbReference type="STRING" id="1123380.SAMN02745199_0482"/>
<name>A0A1M5RM58_9BACT</name>
<dbReference type="AlphaFoldDB" id="A0A1M5RM58"/>
<proteinExistence type="predicted"/>
<accession>A0A1M5RM58</accession>
<dbReference type="EMBL" id="FQXN01000002">
    <property type="protein sequence ID" value="SHH26963.1"/>
    <property type="molecule type" value="Genomic_DNA"/>
</dbReference>
<evidence type="ECO:0008006" key="3">
    <source>
        <dbReference type="Google" id="ProtNLM"/>
    </source>
</evidence>
<evidence type="ECO:0000313" key="1">
    <source>
        <dbReference type="EMBL" id="SHH26963.1"/>
    </source>
</evidence>
<keyword evidence="2" id="KW-1185">Reference proteome</keyword>
<reference evidence="2" key="1">
    <citation type="submission" date="2016-11" db="EMBL/GenBank/DDBJ databases">
        <authorList>
            <person name="Varghese N."/>
            <person name="Submissions S."/>
        </authorList>
    </citation>
    <scope>NUCLEOTIDE SEQUENCE [LARGE SCALE GENOMIC DNA]</scope>
    <source>
        <strain evidence="2">DSM 15807</strain>
    </source>
</reference>
<protein>
    <recommendedName>
        <fullName evidence="3">Polysaccharide pyruvyl transferase domain-containing protein</fullName>
    </recommendedName>
</protein>
<dbReference type="Proteomes" id="UP000242592">
    <property type="component" value="Unassembled WGS sequence"/>
</dbReference>
<evidence type="ECO:0000313" key="2">
    <source>
        <dbReference type="Proteomes" id="UP000242592"/>
    </source>
</evidence>
<organism evidence="1 2">
    <name type="scientific">Thermosipho atlanticus DSM 15807</name>
    <dbReference type="NCBI Taxonomy" id="1123380"/>
    <lineage>
        <taxon>Bacteria</taxon>
        <taxon>Thermotogati</taxon>
        <taxon>Thermotogota</taxon>
        <taxon>Thermotogae</taxon>
        <taxon>Thermotogales</taxon>
        <taxon>Fervidobacteriaceae</taxon>
        <taxon>Thermosipho</taxon>
    </lineage>
</organism>
<sequence length="96" mass="11163">MCCISFVKNSINLISKKVKLFFNKTKITVVGYFGYDNIGDEFILHSLIQKHRNEKIFFVLSNNPHQTSKIHKVASFSKKIFLLFLNLLLSDKLIIE</sequence>
<gene>
    <name evidence="1" type="ORF">SAMN02745199_0482</name>
</gene>